<dbReference type="AlphaFoldDB" id="A0A0M7BI82"/>
<keyword evidence="6" id="KW-1185">Reference proteome</keyword>
<evidence type="ECO:0000256" key="3">
    <source>
        <dbReference type="ARBA" id="ARBA00022833"/>
    </source>
</evidence>
<dbReference type="OrthoDB" id="5500342at2"/>
<dbReference type="InterPro" id="IPR006913">
    <property type="entry name" value="CENP-V/GFA"/>
</dbReference>
<accession>A0A0M7BI82</accession>
<dbReference type="SUPFAM" id="SSF51316">
    <property type="entry name" value="Mss4-like"/>
    <property type="match status" value="1"/>
</dbReference>
<keyword evidence="3" id="KW-0862">Zinc</keyword>
<dbReference type="RefSeq" id="WP_055665026.1">
    <property type="nucleotide sequence ID" value="NZ_CYPR01000253.1"/>
</dbReference>
<proteinExistence type="inferred from homology"/>
<keyword evidence="2" id="KW-0479">Metal-binding</keyword>
<sequence length="193" mass="21240">MEEDGTLGFSCACGTLRSRITDVSPAAYTHIVCHCDDCRSAYTHLGQADPQRVGILQTTQDRIHISQGGEKLRVLRHTSRGALRWYATCCDTPLFFTPLKARLAHVGVNTDRLDDSVSIGKVTAEGFLPSRDGKHRHKGAARMVARIASRILAKNLSGEWRDTPFFDKAGAPVVEPRILTREERAAALMALGR</sequence>
<feature type="domain" description="CENP-V/GFA" evidence="4">
    <location>
        <begin position="6"/>
        <end position="125"/>
    </location>
</feature>
<gene>
    <name evidence="5" type="ORF">JSE7799_03809</name>
</gene>
<dbReference type="Gene3D" id="3.90.1590.10">
    <property type="entry name" value="glutathione-dependent formaldehyde- activating enzyme (gfa)"/>
    <property type="match status" value="1"/>
</dbReference>
<dbReference type="InterPro" id="IPR046149">
    <property type="entry name" value="DUF6151"/>
</dbReference>
<evidence type="ECO:0000259" key="4">
    <source>
        <dbReference type="PROSITE" id="PS51891"/>
    </source>
</evidence>
<evidence type="ECO:0000256" key="1">
    <source>
        <dbReference type="ARBA" id="ARBA00005495"/>
    </source>
</evidence>
<evidence type="ECO:0000256" key="2">
    <source>
        <dbReference type="ARBA" id="ARBA00022723"/>
    </source>
</evidence>
<dbReference type="PROSITE" id="PS51891">
    <property type="entry name" value="CENP_V_GFA"/>
    <property type="match status" value="1"/>
</dbReference>
<dbReference type="InterPro" id="IPR011057">
    <property type="entry name" value="Mss4-like_sf"/>
</dbReference>
<name>A0A0M7BI82_9RHOB</name>
<dbReference type="Pfam" id="PF19648">
    <property type="entry name" value="DUF6151"/>
    <property type="match status" value="1"/>
</dbReference>
<protein>
    <recommendedName>
        <fullName evidence="4">CENP-V/GFA domain-containing protein</fullName>
    </recommendedName>
</protein>
<organism evidence="5 6">
    <name type="scientific">Jannaschia seosinensis</name>
    <dbReference type="NCBI Taxonomy" id="313367"/>
    <lineage>
        <taxon>Bacteria</taxon>
        <taxon>Pseudomonadati</taxon>
        <taxon>Pseudomonadota</taxon>
        <taxon>Alphaproteobacteria</taxon>
        <taxon>Rhodobacterales</taxon>
        <taxon>Roseobacteraceae</taxon>
        <taxon>Jannaschia</taxon>
    </lineage>
</organism>
<dbReference type="GO" id="GO:0046872">
    <property type="term" value="F:metal ion binding"/>
    <property type="evidence" value="ECO:0007669"/>
    <property type="project" value="UniProtKB-KW"/>
</dbReference>
<dbReference type="EMBL" id="CYPR01000253">
    <property type="protein sequence ID" value="CUH41066.1"/>
    <property type="molecule type" value="Genomic_DNA"/>
</dbReference>
<dbReference type="STRING" id="313367.JSE7799_03809"/>
<evidence type="ECO:0000313" key="6">
    <source>
        <dbReference type="Proteomes" id="UP000049455"/>
    </source>
</evidence>
<evidence type="ECO:0000313" key="5">
    <source>
        <dbReference type="EMBL" id="CUH41066.1"/>
    </source>
</evidence>
<reference evidence="5 6" key="1">
    <citation type="submission" date="2015-09" db="EMBL/GenBank/DDBJ databases">
        <authorList>
            <person name="Jackson K.R."/>
            <person name="Lunt B.L."/>
            <person name="Fisher J.N.B."/>
            <person name="Gardner A.V."/>
            <person name="Bailey M.E."/>
            <person name="Deus L.M."/>
            <person name="Earl A.S."/>
            <person name="Gibby P.D."/>
            <person name="Hartmann K.A."/>
            <person name="Liu J.E."/>
            <person name="Manci A.M."/>
            <person name="Nielsen D.A."/>
            <person name="Solomon M.B."/>
            <person name="Breakwell D.P."/>
            <person name="Burnett S.H."/>
            <person name="Grose J.H."/>
        </authorList>
    </citation>
    <scope>NUCLEOTIDE SEQUENCE [LARGE SCALE GENOMIC DNA]</scope>
    <source>
        <strain evidence="5 6">CECT 7799</strain>
    </source>
</reference>
<dbReference type="Proteomes" id="UP000049455">
    <property type="component" value="Unassembled WGS sequence"/>
</dbReference>
<dbReference type="GO" id="GO:0016846">
    <property type="term" value="F:carbon-sulfur lyase activity"/>
    <property type="evidence" value="ECO:0007669"/>
    <property type="project" value="InterPro"/>
</dbReference>
<comment type="similarity">
    <text evidence="1">Belongs to the Gfa family.</text>
</comment>